<gene>
    <name evidence="1" type="ORF">A2649_02960</name>
</gene>
<dbReference type="AlphaFoldDB" id="A0A1F8EEG5"/>
<evidence type="ECO:0000313" key="1">
    <source>
        <dbReference type="EMBL" id="OGM98508.1"/>
    </source>
</evidence>
<dbReference type="STRING" id="1802661.A2649_02960"/>
<proteinExistence type="predicted"/>
<dbReference type="Proteomes" id="UP000176893">
    <property type="component" value="Unassembled WGS sequence"/>
</dbReference>
<reference evidence="1 2" key="1">
    <citation type="journal article" date="2016" name="Nat. Commun.">
        <title>Thousands of microbial genomes shed light on interconnected biogeochemical processes in an aquifer system.</title>
        <authorList>
            <person name="Anantharaman K."/>
            <person name="Brown C.T."/>
            <person name="Hug L.A."/>
            <person name="Sharon I."/>
            <person name="Castelle C.J."/>
            <person name="Probst A.J."/>
            <person name="Thomas B.C."/>
            <person name="Singh A."/>
            <person name="Wilkins M.J."/>
            <person name="Karaoz U."/>
            <person name="Brodie E.L."/>
            <person name="Williams K.H."/>
            <person name="Hubbard S.S."/>
            <person name="Banfield J.F."/>
        </authorList>
    </citation>
    <scope>NUCLEOTIDE SEQUENCE [LARGE SCALE GENOMIC DNA]</scope>
</reference>
<comment type="caution">
    <text evidence="1">The sequence shown here is derived from an EMBL/GenBank/DDBJ whole genome shotgun (WGS) entry which is preliminary data.</text>
</comment>
<accession>A0A1F8EEG5</accession>
<name>A0A1F8EEG5_9BACT</name>
<protein>
    <submittedName>
        <fullName evidence="1">Uncharacterized protein</fullName>
    </submittedName>
</protein>
<dbReference type="EMBL" id="MGJB01000015">
    <property type="protein sequence ID" value="OGM98508.1"/>
    <property type="molecule type" value="Genomic_DNA"/>
</dbReference>
<sequence>MLTPQRIKELVGESNMSDTEAEAIRDELRSQAEILFEQWQIDRIKAKENKNENKQTEQIL</sequence>
<organism evidence="1 2">
    <name type="scientific">Candidatus Yanofskybacteria bacterium RIFCSPHIGHO2_01_FULL_41_26</name>
    <dbReference type="NCBI Taxonomy" id="1802661"/>
    <lineage>
        <taxon>Bacteria</taxon>
        <taxon>Candidatus Yanofskyibacteriota</taxon>
    </lineage>
</organism>
<evidence type="ECO:0000313" key="2">
    <source>
        <dbReference type="Proteomes" id="UP000176893"/>
    </source>
</evidence>